<keyword evidence="2 6" id="KW-0812">Transmembrane</keyword>
<evidence type="ECO:0000256" key="3">
    <source>
        <dbReference type="ARBA" id="ARBA00022989"/>
    </source>
</evidence>
<dbReference type="PANTHER" id="PTHR15549">
    <property type="entry name" value="PAIRED IMMUNOGLOBULIN-LIKE TYPE 2 RECEPTOR"/>
    <property type="match status" value="1"/>
</dbReference>
<feature type="compositionally biased region" description="Polar residues" evidence="5">
    <location>
        <begin position="285"/>
        <end position="295"/>
    </location>
</feature>
<comment type="caution">
    <text evidence="7">The sequence shown here is derived from an EMBL/GenBank/DDBJ whole genome shotgun (WGS) entry which is preliminary data.</text>
</comment>
<dbReference type="Proteomes" id="UP001194696">
    <property type="component" value="Unassembled WGS sequence"/>
</dbReference>
<evidence type="ECO:0000313" key="7">
    <source>
        <dbReference type="EMBL" id="KAG0274504.1"/>
    </source>
</evidence>
<feature type="region of interest" description="Disordered" evidence="5">
    <location>
        <begin position="223"/>
        <end position="319"/>
    </location>
</feature>
<proteinExistence type="predicted"/>
<keyword evidence="3 6" id="KW-1133">Transmembrane helix</keyword>
<evidence type="ECO:0000256" key="6">
    <source>
        <dbReference type="SAM" id="Phobius"/>
    </source>
</evidence>
<reference evidence="7 8" key="1">
    <citation type="journal article" date="2020" name="Fungal Divers.">
        <title>Resolving the Mortierellaceae phylogeny through synthesis of multi-gene phylogenetics and phylogenomics.</title>
        <authorList>
            <person name="Vandepol N."/>
            <person name="Liber J."/>
            <person name="Desiro A."/>
            <person name="Na H."/>
            <person name="Kennedy M."/>
            <person name="Barry K."/>
            <person name="Grigoriev I.V."/>
            <person name="Miller A.N."/>
            <person name="O'Donnell K."/>
            <person name="Stajich J.E."/>
            <person name="Bonito G."/>
        </authorList>
    </citation>
    <scope>NUCLEOTIDE SEQUENCE [LARGE SCALE GENOMIC DNA]</scope>
    <source>
        <strain evidence="7 8">AD045</strain>
    </source>
</reference>
<organism evidence="7 8">
    <name type="scientific">Linnemannia gamsii</name>
    <dbReference type="NCBI Taxonomy" id="64522"/>
    <lineage>
        <taxon>Eukaryota</taxon>
        <taxon>Fungi</taxon>
        <taxon>Fungi incertae sedis</taxon>
        <taxon>Mucoromycota</taxon>
        <taxon>Mortierellomycotina</taxon>
        <taxon>Mortierellomycetes</taxon>
        <taxon>Mortierellales</taxon>
        <taxon>Mortierellaceae</taxon>
        <taxon>Linnemannia</taxon>
    </lineage>
</organism>
<evidence type="ECO:0000313" key="8">
    <source>
        <dbReference type="Proteomes" id="UP001194696"/>
    </source>
</evidence>
<evidence type="ECO:0000256" key="4">
    <source>
        <dbReference type="ARBA" id="ARBA00023136"/>
    </source>
</evidence>
<sequence length="319" mass="34337">LRVDNDPVDYNQVMLTVGTYGTYSTITSEGYLTVFDKNGQGRIQTADGNLLAAPSNEISAVGLGIPTPVNMNGMVPTENAIPITMGNTAYILNKILTYSSNGAVASFNIFDLATNTWSGDNLISAPVIDPNSTSSTFVGATIGGVVGGLLVIALVVFFIIRRRRRECAQKKSDVPELAKLNSDENKNTGDFGPGYVQYDPVYVQYDQGYVPYDQGYVQYDQQQQHGYQPSPTFFPPPPTPVVNQDSDESYKVDATDGATNNPYVSPTPYRDSISHPAPESPESVFATSVKSSVIQGPQYVPSTTTTAASDSRSPQAVTR</sequence>
<dbReference type="EMBL" id="JAAAIM010002012">
    <property type="protein sequence ID" value="KAG0274504.1"/>
    <property type="molecule type" value="Genomic_DNA"/>
</dbReference>
<keyword evidence="4 6" id="KW-0472">Membrane</keyword>
<evidence type="ECO:0000256" key="2">
    <source>
        <dbReference type="ARBA" id="ARBA00022692"/>
    </source>
</evidence>
<protein>
    <submittedName>
        <fullName evidence="7">Uncharacterized protein</fullName>
    </submittedName>
</protein>
<evidence type="ECO:0000256" key="1">
    <source>
        <dbReference type="ARBA" id="ARBA00004167"/>
    </source>
</evidence>
<feature type="non-terminal residue" evidence="7">
    <location>
        <position position="1"/>
    </location>
</feature>
<gene>
    <name evidence="7" type="ORF">BGZ96_004311</name>
</gene>
<feature type="compositionally biased region" description="Low complexity" evidence="5">
    <location>
        <begin position="302"/>
        <end position="313"/>
    </location>
</feature>
<evidence type="ECO:0000256" key="5">
    <source>
        <dbReference type="SAM" id="MobiDB-lite"/>
    </source>
</evidence>
<feature type="transmembrane region" description="Helical" evidence="6">
    <location>
        <begin position="137"/>
        <end position="160"/>
    </location>
</feature>
<dbReference type="InterPro" id="IPR051694">
    <property type="entry name" value="Immunoregulatory_rcpt-like"/>
</dbReference>
<accession>A0ABQ7JIB3</accession>
<name>A0ABQ7JIB3_9FUNG</name>
<keyword evidence="8" id="KW-1185">Reference proteome</keyword>
<comment type="subcellular location">
    <subcellularLocation>
        <location evidence="1">Membrane</location>
        <topology evidence="1">Single-pass membrane protein</topology>
    </subcellularLocation>
</comment>